<name>A0AB34FMM0_9HYPO</name>
<gene>
    <name evidence="3" type="ORF">O9K51_07370</name>
</gene>
<evidence type="ECO:0000313" key="4">
    <source>
        <dbReference type="Proteomes" id="UP001163105"/>
    </source>
</evidence>
<accession>A0AB34FMM0</accession>
<dbReference type="Gene3D" id="3.40.50.1820">
    <property type="entry name" value="alpha/beta hydrolase"/>
    <property type="match status" value="1"/>
</dbReference>
<comment type="caution">
    <text evidence="3">The sequence shown here is derived from an EMBL/GenBank/DDBJ whole genome shotgun (WGS) entry which is preliminary data.</text>
</comment>
<feature type="domain" description="Dienelactone hydrolase" evidence="2">
    <location>
        <begin position="30"/>
        <end position="142"/>
    </location>
</feature>
<evidence type="ECO:0000313" key="3">
    <source>
        <dbReference type="EMBL" id="KAJ6439485.1"/>
    </source>
</evidence>
<dbReference type="AlphaFoldDB" id="A0AB34FMM0"/>
<reference evidence="3" key="1">
    <citation type="submission" date="2023-01" db="EMBL/GenBank/DDBJ databases">
        <title>The growth and conidiation of Purpureocillium lavendulum are regulated by nitrogen source and histone H3K14 acetylation.</title>
        <authorList>
            <person name="Tang P."/>
            <person name="Han J."/>
            <person name="Zhang C."/>
            <person name="Tang P."/>
            <person name="Qi F."/>
            <person name="Zhang K."/>
            <person name="Liang L."/>
        </authorList>
    </citation>
    <scope>NUCLEOTIDE SEQUENCE</scope>
    <source>
        <strain evidence="3">YMF1.00683</strain>
    </source>
</reference>
<dbReference type="EMBL" id="JAQHRD010000006">
    <property type="protein sequence ID" value="KAJ6439485.1"/>
    <property type="molecule type" value="Genomic_DNA"/>
</dbReference>
<keyword evidence="4" id="KW-1185">Reference proteome</keyword>
<proteinExistence type="inferred from homology"/>
<dbReference type="Proteomes" id="UP001163105">
    <property type="component" value="Unassembled WGS sequence"/>
</dbReference>
<dbReference type="InterPro" id="IPR051411">
    <property type="entry name" value="Polyketide_trans_af380"/>
</dbReference>
<dbReference type="Gene3D" id="1.10.10.800">
    <property type="match status" value="1"/>
</dbReference>
<organism evidence="3 4">
    <name type="scientific">Purpureocillium lavendulum</name>
    <dbReference type="NCBI Taxonomy" id="1247861"/>
    <lineage>
        <taxon>Eukaryota</taxon>
        <taxon>Fungi</taxon>
        <taxon>Dikarya</taxon>
        <taxon>Ascomycota</taxon>
        <taxon>Pezizomycotina</taxon>
        <taxon>Sordariomycetes</taxon>
        <taxon>Hypocreomycetidae</taxon>
        <taxon>Hypocreales</taxon>
        <taxon>Ophiocordycipitaceae</taxon>
        <taxon>Purpureocillium</taxon>
    </lineage>
</organism>
<evidence type="ECO:0000259" key="2">
    <source>
        <dbReference type="Pfam" id="PF01738"/>
    </source>
</evidence>
<comment type="similarity">
    <text evidence="1">Belongs to the polyketide transferase af380 family.</text>
</comment>
<dbReference type="InterPro" id="IPR002925">
    <property type="entry name" value="Dienelactn_hydro"/>
</dbReference>
<evidence type="ECO:0000256" key="1">
    <source>
        <dbReference type="ARBA" id="ARBA00029464"/>
    </source>
</evidence>
<dbReference type="PANTHER" id="PTHR47751">
    <property type="entry name" value="SUPERFAMILY HYDROLASE, PUTATIVE (AFU_ORTHOLOGUE AFUA_2G16580)-RELATED"/>
    <property type="match status" value="1"/>
</dbReference>
<dbReference type="GO" id="GO:0016787">
    <property type="term" value="F:hydrolase activity"/>
    <property type="evidence" value="ECO:0007669"/>
    <property type="project" value="InterPro"/>
</dbReference>
<dbReference type="Pfam" id="PF01738">
    <property type="entry name" value="DLH"/>
    <property type="match status" value="1"/>
</dbReference>
<sequence length="327" mass="34531">MSSSPTPTKVGFPSFGCQISGELYSPAAGSPDRKGAAVVVSHPMTGVKEQTAADYARALSKAGFYALAFDAGYQGESTGQPRGLEDPHQRVEDNKAAVTYLATAADLKGKVDPERIGMLGICASGGYTSYAAQSDLRVKALATVSAACVGRMTRNGGLYEANAESAEAIAGALAAAAQWRNQNPSPSGAQQPPAMFETDLAKVPAGADSFFKDAAQYYGTERGRGGDGRSDQRVPPSSYDLMISYDSFNLQHLIAPRPLLMIAGAEAQTHHYSKAAVAAAREPKELFTVPGKNHFDLYDDLTATGPKLVDFFGQAFDQVRHSVVLPK</sequence>
<dbReference type="SUPFAM" id="SSF53474">
    <property type="entry name" value="alpha/beta-Hydrolases"/>
    <property type="match status" value="1"/>
</dbReference>
<dbReference type="PANTHER" id="PTHR47751:SF1">
    <property type="entry name" value="SUPERFAMILY HYDROLASE, PUTATIVE (AFU_ORTHOLOGUE AFUA_2G16580)-RELATED"/>
    <property type="match status" value="1"/>
</dbReference>
<protein>
    <submittedName>
        <fullName evidence="3">X-pro dipeptidyl-peptidase (S15 family) protein</fullName>
    </submittedName>
</protein>
<dbReference type="InterPro" id="IPR029058">
    <property type="entry name" value="AB_hydrolase_fold"/>
</dbReference>